<protein>
    <submittedName>
        <fullName evidence="2">Uncharacterized protein</fullName>
    </submittedName>
</protein>
<feature type="region of interest" description="Disordered" evidence="1">
    <location>
        <begin position="313"/>
        <end position="362"/>
    </location>
</feature>
<sequence length="362" mass="38522">MPTSAGGTRRLAEEKTLLSELSKLFHIIKANHKEQRNGRETATPAAAATTTAHSVAAPIKAARQRAKVDTRRGSRRRSRHGGSVWIVLKGGFGPRSVPTATDTRVVARRASGRAVLSEQRRVRSLAEAEAFVESAWQQAREAELLGSDGTPTDEGDAYLAEQYATASRMLCTTAVGTHLHQLVAQHCSSGAGAAVAATAAVAEEEANDTLTASQWAEQCRREAAILFHYQTSATPSGTADDYVAAQQSVRSARYFFTTAEPVTESGDVVANKCIVRIRDSQRNKHTAILSTAKAVNYIRSNLGQVLRKELSGSRLPRSGVEEVDATSAGAGAAAGKSSHTSQAHSGATAAGHTNNGKKRRRR</sequence>
<feature type="compositionally biased region" description="Low complexity" evidence="1">
    <location>
        <begin position="41"/>
        <end position="50"/>
    </location>
</feature>
<dbReference type="Proteomes" id="UP001430356">
    <property type="component" value="Unassembled WGS sequence"/>
</dbReference>
<organism evidence="2 3">
    <name type="scientific">Novymonas esmeraldas</name>
    <dbReference type="NCBI Taxonomy" id="1808958"/>
    <lineage>
        <taxon>Eukaryota</taxon>
        <taxon>Discoba</taxon>
        <taxon>Euglenozoa</taxon>
        <taxon>Kinetoplastea</taxon>
        <taxon>Metakinetoplastina</taxon>
        <taxon>Trypanosomatida</taxon>
        <taxon>Trypanosomatidae</taxon>
        <taxon>Novymonas</taxon>
    </lineage>
</organism>
<keyword evidence="3" id="KW-1185">Reference proteome</keyword>
<name>A0AAW0F0J0_9TRYP</name>
<feature type="region of interest" description="Disordered" evidence="1">
    <location>
        <begin position="31"/>
        <end position="50"/>
    </location>
</feature>
<evidence type="ECO:0000313" key="3">
    <source>
        <dbReference type="Proteomes" id="UP001430356"/>
    </source>
</evidence>
<dbReference type="AlphaFoldDB" id="A0AAW0F0J0"/>
<accession>A0AAW0F0J0</accession>
<dbReference type="EMBL" id="JAECZO010000167">
    <property type="protein sequence ID" value="KAK7198689.1"/>
    <property type="molecule type" value="Genomic_DNA"/>
</dbReference>
<evidence type="ECO:0000256" key="1">
    <source>
        <dbReference type="SAM" id="MobiDB-lite"/>
    </source>
</evidence>
<proteinExistence type="predicted"/>
<reference evidence="2 3" key="1">
    <citation type="journal article" date="2021" name="MBio">
        <title>A New Model Trypanosomatid, Novymonas esmeraldas: Genomic Perception of Its 'Candidatus Pandoraea novymonadis' Endosymbiont.</title>
        <authorList>
            <person name="Zakharova A."/>
            <person name="Saura A."/>
            <person name="Butenko A."/>
            <person name="Podesvova L."/>
            <person name="Warmusova S."/>
            <person name="Kostygov A.Y."/>
            <person name="Nenarokova A."/>
            <person name="Lukes J."/>
            <person name="Opperdoes F.R."/>
            <person name="Yurchenko V."/>
        </authorList>
    </citation>
    <scope>NUCLEOTIDE SEQUENCE [LARGE SCALE GENOMIC DNA]</scope>
    <source>
        <strain evidence="2 3">E262AT.01</strain>
    </source>
</reference>
<comment type="caution">
    <text evidence="2">The sequence shown here is derived from an EMBL/GenBank/DDBJ whole genome shotgun (WGS) entry which is preliminary data.</text>
</comment>
<gene>
    <name evidence="2" type="ORF">NESM_000832600</name>
</gene>
<evidence type="ECO:0000313" key="2">
    <source>
        <dbReference type="EMBL" id="KAK7198689.1"/>
    </source>
</evidence>